<keyword evidence="3" id="KW-0804">Transcription</keyword>
<dbReference type="Gene3D" id="3.40.1410.10">
    <property type="entry name" value="Chorismate lyase-like"/>
    <property type="match status" value="1"/>
</dbReference>
<dbReference type="EMBL" id="CYYP01000025">
    <property type="protein sequence ID" value="CUO58746.1"/>
    <property type="molecule type" value="Genomic_DNA"/>
</dbReference>
<dbReference type="PANTHER" id="PTHR44846">
    <property type="entry name" value="MANNOSYL-D-GLYCERATE TRANSPORT/METABOLISM SYSTEM REPRESSOR MNGR-RELATED"/>
    <property type="match status" value="1"/>
</dbReference>
<dbReference type="InterPro" id="IPR050679">
    <property type="entry name" value="Bact_HTH_transcr_reg"/>
</dbReference>
<dbReference type="CDD" id="cd07377">
    <property type="entry name" value="WHTH_GntR"/>
    <property type="match status" value="1"/>
</dbReference>
<dbReference type="Pfam" id="PF07702">
    <property type="entry name" value="UTRA"/>
    <property type="match status" value="1"/>
</dbReference>
<dbReference type="PROSITE" id="PS50949">
    <property type="entry name" value="HTH_GNTR"/>
    <property type="match status" value="1"/>
</dbReference>
<evidence type="ECO:0000256" key="1">
    <source>
        <dbReference type="ARBA" id="ARBA00023015"/>
    </source>
</evidence>
<organism evidence="5 6">
    <name type="scientific">Collinsella aerofaciens</name>
    <dbReference type="NCBI Taxonomy" id="74426"/>
    <lineage>
        <taxon>Bacteria</taxon>
        <taxon>Bacillati</taxon>
        <taxon>Actinomycetota</taxon>
        <taxon>Coriobacteriia</taxon>
        <taxon>Coriobacteriales</taxon>
        <taxon>Coriobacteriaceae</taxon>
        <taxon>Collinsella</taxon>
    </lineage>
</organism>
<dbReference type="SUPFAM" id="SSF46785">
    <property type="entry name" value="Winged helix' DNA-binding domain"/>
    <property type="match status" value="1"/>
</dbReference>
<dbReference type="GO" id="GO:0003677">
    <property type="term" value="F:DNA binding"/>
    <property type="evidence" value="ECO:0007669"/>
    <property type="project" value="UniProtKB-KW"/>
</dbReference>
<proteinExistence type="predicted"/>
<dbReference type="GO" id="GO:0045892">
    <property type="term" value="P:negative regulation of DNA-templated transcription"/>
    <property type="evidence" value="ECO:0007669"/>
    <property type="project" value="TreeGrafter"/>
</dbReference>
<evidence type="ECO:0000256" key="3">
    <source>
        <dbReference type="ARBA" id="ARBA00023163"/>
    </source>
</evidence>
<dbReference type="Pfam" id="PF00392">
    <property type="entry name" value="GntR"/>
    <property type="match status" value="1"/>
</dbReference>
<keyword evidence="1" id="KW-0805">Transcription regulation</keyword>
<sequence>MPAAKDELTQPELLYQTVENDILKKIVSGELPGGSQIPTETELCKQYKVSRITVRRAVQNLIDQNLLYRLRGKGTFVNPSKLTLKRGTSTIFNLSSDPQYGDKTTKSILETGLIKADAHIARELKIDNGTVVQRVARLVYIENAPCAIDTVYATQGTLPGLLELLTDNASLFDLIANHYSIATGIEKLKITAGIAGLQEANLLGYIVGAPVSVVEHVTYACDEMPLHYSKTVWRADASSFEFSISKDGRLL</sequence>
<dbReference type="FunFam" id="1.10.10.10:FF:000079">
    <property type="entry name" value="GntR family transcriptional regulator"/>
    <property type="match status" value="1"/>
</dbReference>
<dbReference type="InterPro" id="IPR000524">
    <property type="entry name" value="Tscrpt_reg_HTH_GntR"/>
</dbReference>
<protein>
    <submittedName>
        <fullName evidence="5">HTH-type transcriptional regulator frlR</fullName>
    </submittedName>
</protein>
<dbReference type="InterPro" id="IPR036390">
    <property type="entry name" value="WH_DNA-bd_sf"/>
</dbReference>
<evidence type="ECO:0000256" key="2">
    <source>
        <dbReference type="ARBA" id="ARBA00023125"/>
    </source>
</evidence>
<dbReference type="InterPro" id="IPR028978">
    <property type="entry name" value="Chorismate_lyase_/UTRA_dom_sf"/>
</dbReference>
<dbReference type="SUPFAM" id="SSF64288">
    <property type="entry name" value="Chorismate lyase-like"/>
    <property type="match status" value="1"/>
</dbReference>
<evidence type="ECO:0000313" key="6">
    <source>
        <dbReference type="Proteomes" id="UP000095468"/>
    </source>
</evidence>
<dbReference type="PRINTS" id="PR00035">
    <property type="entry name" value="HTHGNTR"/>
</dbReference>
<evidence type="ECO:0000259" key="4">
    <source>
        <dbReference type="PROSITE" id="PS50949"/>
    </source>
</evidence>
<dbReference type="InterPro" id="IPR011663">
    <property type="entry name" value="UTRA"/>
</dbReference>
<dbReference type="Proteomes" id="UP000095468">
    <property type="component" value="Unassembled WGS sequence"/>
</dbReference>
<dbReference type="RefSeq" id="WP_055287610.1">
    <property type="nucleotide sequence ID" value="NZ_CYYP01000025.1"/>
</dbReference>
<evidence type="ECO:0000313" key="5">
    <source>
        <dbReference type="EMBL" id="CUO58746.1"/>
    </source>
</evidence>
<dbReference type="InterPro" id="IPR036388">
    <property type="entry name" value="WH-like_DNA-bd_sf"/>
</dbReference>
<dbReference type="SMART" id="SM00866">
    <property type="entry name" value="UTRA"/>
    <property type="match status" value="1"/>
</dbReference>
<feature type="domain" description="HTH gntR-type" evidence="4">
    <location>
        <begin position="12"/>
        <end position="80"/>
    </location>
</feature>
<dbReference type="AlphaFoldDB" id="A0A174GCF2"/>
<reference evidence="5 6" key="1">
    <citation type="submission" date="2015-09" db="EMBL/GenBank/DDBJ databases">
        <authorList>
            <consortium name="Pathogen Informatics"/>
        </authorList>
    </citation>
    <scope>NUCLEOTIDE SEQUENCE [LARGE SCALE GENOMIC DNA]</scope>
    <source>
        <strain evidence="5 6">2789STDY5608823</strain>
    </source>
</reference>
<dbReference type="Gene3D" id="1.10.10.10">
    <property type="entry name" value="Winged helix-like DNA-binding domain superfamily/Winged helix DNA-binding domain"/>
    <property type="match status" value="1"/>
</dbReference>
<dbReference type="SMART" id="SM00345">
    <property type="entry name" value="HTH_GNTR"/>
    <property type="match status" value="1"/>
</dbReference>
<dbReference type="GO" id="GO:0003700">
    <property type="term" value="F:DNA-binding transcription factor activity"/>
    <property type="evidence" value="ECO:0007669"/>
    <property type="project" value="InterPro"/>
</dbReference>
<name>A0A174GCF2_9ACTN</name>
<accession>A0A174GCF2</accession>
<gene>
    <name evidence="5" type="primary">frlR</name>
    <name evidence="5" type="ORF">ERS852381_01894</name>
</gene>
<dbReference type="PANTHER" id="PTHR44846:SF1">
    <property type="entry name" value="MANNOSYL-D-GLYCERATE TRANSPORT_METABOLISM SYSTEM REPRESSOR MNGR-RELATED"/>
    <property type="match status" value="1"/>
</dbReference>
<keyword evidence="2" id="KW-0238">DNA-binding</keyword>